<sequence length="319" mass="34286">MNNTTVIIGAGISGLLLARELTARGAKVIVLEKSRGVGGRMSTKRVGNAVFDQGAQFFTVRDEYFEALVECWSGCGATARWGGAESDRWIACPSMTGLAKALAKSVNVRLSHKVAAVKRHRCGCWEIDVEGEELIRAERLVMSSPVPQSLAMLDVGAVTLPSATRSALEQCVYHPCLALMLILDRPSAVPPEGQEFADGPFRWVVDNVAKGVAQSAPAAITVHLSREFSGAHYSASEAEVFEKVIPALRPLLGEAVVTARALHRWRFSEPAHTHPQKCVWLSDMALGFCGDSFGGPRVEGAATSGLALAREIAKTLERH</sequence>
<evidence type="ECO:0000313" key="3">
    <source>
        <dbReference type="Proteomes" id="UP001218638"/>
    </source>
</evidence>
<dbReference type="EMBL" id="CP119075">
    <property type="protein sequence ID" value="WED67287.1"/>
    <property type="molecule type" value="Genomic_DNA"/>
</dbReference>
<organism evidence="2 3">
    <name type="scientific">Synoicihabitans lomoniglobus</name>
    <dbReference type="NCBI Taxonomy" id="2909285"/>
    <lineage>
        <taxon>Bacteria</taxon>
        <taxon>Pseudomonadati</taxon>
        <taxon>Verrucomicrobiota</taxon>
        <taxon>Opitutia</taxon>
        <taxon>Opitutales</taxon>
        <taxon>Opitutaceae</taxon>
        <taxon>Synoicihabitans</taxon>
    </lineage>
</organism>
<feature type="domain" description="Amine oxidase" evidence="1">
    <location>
        <begin position="95"/>
        <end position="312"/>
    </location>
</feature>
<accession>A0AAF0I3X2</accession>
<dbReference type="Proteomes" id="UP001218638">
    <property type="component" value="Chromosome"/>
</dbReference>
<dbReference type="Pfam" id="PF01593">
    <property type="entry name" value="Amino_oxidase"/>
    <property type="match status" value="1"/>
</dbReference>
<dbReference type="Gene3D" id="3.50.50.60">
    <property type="entry name" value="FAD/NAD(P)-binding domain"/>
    <property type="match status" value="1"/>
</dbReference>
<name>A0AAF0I3X2_9BACT</name>
<reference evidence="2" key="1">
    <citation type="submission" date="2023-03" db="EMBL/GenBank/DDBJ databases">
        <title>Lomoglobus Profundus gen. nov., sp. nov., a novel member of the phylum Verrucomicrobia, isolated from deep-marine sediment of South China Sea.</title>
        <authorList>
            <person name="Ahmad T."/>
            <person name="Ishaq S.E."/>
            <person name="Wang F."/>
        </authorList>
    </citation>
    <scope>NUCLEOTIDE SEQUENCE</scope>
    <source>
        <strain evidence="2">LMO-M01</strain>
    </source>
</reference>
<dbReference type="Pfam" id="PF13450">
    <property type="entry name" value="NAD_binding_8"/>
    <property type="match status" value="1"/>
</dbReference>
<dbReference type="AlphaFoldDB" id="A0AAF0I3X2"/>
<dbReference type="KEGG" id="slom:PXH66_10540"/>
<protein>
    <submittedName>
        <fullName evidence="2">FAD-dependent oxidoreductase</fullName>
    </submittedName>
</protein>
<dbReference type="PANTHER" id="PTHR16128:SF5">
    <property type="entry name" value="FAD_NAD(P)-BINDING OXIDOREDUCTASE FAMILY PROTEIN"/>
    <property type="match status" value="1"/>
</dbReference>
<dbReference type="InterPro" id="IPR036188">
    <property type="entry name" value="FAD/NAD-bd_sf"/>
</dbReference>
<gene>
    <name evidence="2" type="ORF">PXH66_10540</name>
</gene>
<dbReference type="RefSeq" id="WP_330928138.1">
    <property type="nucleotide sequence ID" value="NZ_CP119075.1"/>
</dbReference>
<proteinExistence type="predicted"/>
<evidence type="ECO:0000259" key="1">
    <source>
        <dbReference type="Pfam" id="PF01593"/>
    </source>
</evidence>
<keyword evidence="3" id="KW-1185">Reference proteome</keyword>
<evidence type="ECO:0000313" key="2">
    <source>
        <dbReference type="EMBL" id="WED67287.1"/>
    </source>
</evidence>
<dbReference type="SUPFAM" id="SSF51905">
    <property type="entry name" value="FAD/NAD(P)-binding domain"/>
    <property type="match status" value="1"/>
</dbReference>
<dbReference type="PANTHER" id="PTHR16128">
    <property type="entry name" value="FAD/NAD(P)-BINDING OXIDOREDUCTASE FAMILY PROTEIN"/>
    <property type="match status" value="1"/>
</dbReference>
<dbReference type="InterPro" id="IPR002937">
    <property type="entry name" value="Amino_oxidase"/>
</dbReference>
<dbReference type="GO" id="GO:0016491">
    <property type="term" value="F:oxidoreductase activity"/>
    <property type="evidence" value="ECO:0007669"/>
    <property type="project" value="InterPro"/>
</dbReference>
<dbReference type="Gene3D" id="3.90.660.10">
    <property type="match status" value="1"/>
</dbReference>